<proteinExistence type="predicted"/>
<dbReference type="eggNOG" id="ENOG502S390">
    <property type="taxonomic scope" value="Eukaryota"/>
</dbReference>
<evidence type="ECO:0000256" key="1">
    <source>
        <dbReference type="SAM" id="Coils"/>
    </source>
</evidence>
<protein>
    <submittedName>
        <fullName evidence="2">Uncharacterized protein</fullName>
    </submittedName>
</protein>
<dbReference type="EMBL" id="GL348718">
    <property type="protein sequence ID" value="EFH47152.1"/>
    <property type="molecule type" value="Genomic_DNA"/>
</dbReference>
<reference evidence="3" key="1">
    <citation type="journal article" date="2011" name="Nat. Genet.">
        <title>The Arabidopsis lyrata genome sequence and the basis of rapid genome size change.</title>
        <authorList>
            <person name="Hu T.T."/>
            <person name="Pattyn P."/>
            <person name="Bakker E.G."/>
            <person name="Cao J."/>
            <person name="Cheng J.-F."/>
            <person name="Clark R.M."/>
            <person name="Fahlgren N."/>
            <person name="Fawcett J.A."/>
            <person name="Grimwood J."/>
            <person name="Gundlach H."/>
            <person name="Haberer G."/>
            <person name="Hollister J.D."/>
            <person name="Ossowski S."/>
            <person name="Ottilar R.P."/>
            <person name="Salamov A.A."/>
            <person name="Schneeberger K."/>
            <person name="Spannagl M."/>
            <person name="Wang X."/>
            <person name="Yang L."/>
            <person name="Nasrallah M.E."/>
            <person name="Bergelson J."/>
            <person name="Carrington J.C."/>
            <person name="Gaut B.S."/>
            <person name="Schmutz J."/>
            <person name="Mayer K.F.X."/>
            <person name="Van de Peer Y."/>
            <person name="Grigoriev I.V."/>
            <person name="Nordborg M."/>
            <person name="Weigel D."/>
            <person name="Guo Y.-L."/>
        </authorList>
    </citation>
    <scope>NUCLEOTIDE SEQUENCE [LARGE SCALE GENOMIC DNA]</scope>
    <source>
        <strain evidence="3">cv. MN47</strain>
    </source>
</reference>
<evidence type="ECO:0000313" key="2">
    <source>
        <dbReference type="EMBL" id="EFH47152.1"/>
    </source>
</evidence>
<name>D7M6E0_ARALL</name>
<dbReference type="AlphaFoldDB" id="D7M6E0"/>
<dbReference type="Gramene" id="scaffold_600013.1">
    <property type="protein sequence ID" value="scaffold_600013.1"/>
    <property type="gene ID" value="scaffold_600013.1"/>
</dbReference>
<keyword evidence="1" id="KW-0175">Coiled coil</keyword>
<gene>
    <name evidence="2" type="ORF">ARALYDRAFT_907956</name>
</gene>
<feature type="coiled-coil region" evidence="1">
    <location>
        <begin position="42"/>
        <end position="69"/>
    </location>
</feature>
<dbReference type="Proteomes" id="UP000008694">
    <property type="component" value="Unassembled WGS sequence"/>
</dbReference>
<dbReference type="HOGENOM" id="CLU_1436263_0_0_1"/>
<organism evidence="3">
    <name type="scientific">Arabidopsis lyrata subsp. lyrata</name>
    <name type="common">Lyre-leaved rock-cress</name>
    <dbReference type="NCBI Taxonomy" id="81972"/>
    <lineage>
        <taxon>Eukaryota</taxon>
        <taxon>Viridiplantae</taxon>
        <taxon>Streptophyta</taxon>
        <taxon>Embryophyta</taxon>
        <taxon>Tracheophyta</taxon>
        <taxon>Spermatophyta</taxon>
        <taxon>Magnoliopsida</taxon>
        <taxon>eudicotyledons</taxon>
        <taxon>Gunneridae</taxon>
        <taxon>Pentapetalae</taxon>
        <taxon>rosids</taxon>
        <taxon>malvids</taxon>
        <taxon>Brassicales</taxon>
        <taxon>Brassicaceae</taxon>
        <taxon>Camelineae</taxon>
        <taxon>Arabidopsis</taxon>
    </lineage>
</organism>
<sequence length="189" mass="22116">MKCSGRKALQPKNIFQTPKEDAFVVKAKAAELKENLIDASLAEELSAFKKKLERQREDRERTEKLLKERDGAMDVQMSLLLQRGETQKSLEIQVDRLFRLKELHAYSSKISPIRSLRAKEHERMRRFSFVTQKKKKKAPSRGRISRALQMGPWNKKKTRRPRIMSRSSSIPISLDIVMSRYNWAFSLDP</sequence>
<evidence type="ECO:0000313" key="3">
    <source>
        <dbReference type="Proteomes" id="UP000008694"/>
    </source>
</evidence>
<dbReference type="PANTHER" id="PTHR36790">
    <property type="entry name" value="MYELIN TRANSCRIPTION FACTOR"/>
    <property type="match status" value="1"/>
</dbReference>
<dbReference type="PANTHER" id="PTHR36790:SF1">
    <property type="entry name" value="MYELIN TRANSCRIPTION FACTOR"/>
    <property type="match status" value="1"/>
</dbReference>
<accession>D7M6E0</accession>
<keyword evidence="3" id="KW-1185">Reference proteome</keyword>